<dbReference type="PANTHER" id="PTHR19303">
    <property type="entry name" value="TRANSPOSON"/>
    <property type="match status" value="1"/>
</dbReference>
<evidence type="ECO:0008006" key="5">
    <source>
        <dbReference type="Google" id="ProtNLM"/>
    </source>
</evidence>
<dbReference type="PANTHER" id="PTHR19303:SF74">
    <property type="entry name" value="POGO TRANSPOSABLE ELEMENT WITH KRAB DOMAIN"/>
    <property type="match status" value="1"/>
</dbReference>
<dbReference type="GO" id="GO:0005634">
    <property type="term" value="C:nucleus"/>
    <property type="evidence" value="ECO:0007669"/>
    <property type="project" value="TreeGrafter"/>
</dbReference>
<dbReference type="Proteomes" id="UP001160148">
    <property type="component" value="Unassembled WGS sequence"/>
</dbReference>
<reference evidence="3 4" key="1">
    <citation type="submission" date="2023-01" db="EMBL/GenBank/DDBJ databases">
        <authorList>
            <person name="Whitehead M."/>
        </authorList>
    </citation>
    <scope>NUCLEOTIDE SEQUENCE [LARGE SCALE GENOMIC DNA]</scope>
</reference>
<dbReference type="InterPro" id="IPR004875">
    <property type="entry name" value="DDE_SF_endonuclease_dom"/>
</dbReference>
<name>A0AAV0WQ23_9HEMI</name>
<dbReference type="Pfam" id="PF03184">
    <property type="entry name" value="DDE_1"/>
    <property type="match status" value="1"/>
</dbReference>
<comment type="caution">
    <text evidence="3">The sequence shown here is derived from an EMBL/GenBank/DDBJ whole genome shotgun (WGS) entry which is preliminary data.</text>
</comment>
<proteinExistence type="predicted"/>
<feature type="domain" description="HTH psq-type" evidence="2">
    <location>
        <begin position="19"/>
        <end position="56"/>
    </location>
</feature>
<accession>A0AAV0WQ23</accession>
<dbReference type="Pfam" id="PF05225">
    <property type="entry name" value="HTH_psq"/>
    <property type="match status" value="1"/>
</dbReference>
<protein>
    <recommendedName>
        <fullName evidence="5">HTH CENPB-type domain-containing protein</fullName>
    </recommendedName>
</protein>
<sequence>MVRSYVRKSQRQSWSLISMNKAVDEVIEKTMTYREAENAYEVRRSTLLRMVKKKKENTEVLKAKMGPLTTVFSVNEEKELVAYLKLMEGRLFGLSSGDFRKLAYQLAIKNNKNHNFNNDKKEAGYDWLKGFLKRHPDLSLRVPEKTSAARAMGFNKPVVTTFFRLLGEVLDKYKFQSDRIFNCDETGISNVPKSKSKILASKGRKQVGSLTSAERGQTVTVELCVSASGIYMPPHDDISQSTYKFGISAQLSTRAEFHPSGWMQTDIFYRWLEKFIQFTHASKNNPVLLLLDGHATHTKNINLIDLARENGVVMLCFPPHCTHRLQPLDVGVMKPISTYYDTEVTNWLRSNTPKVVTLKDIGEIFGKAFMKAATMSTAINSFKKTGIFPFNDNVFEDSDFMPAETTHIPITEMSPDSLNSPTIIPFNSDPKNTDPLVELLDNLPDTLEDISNINFDINNVQPSCSNTPQMKVSDGTVFEHVSPKDVMPIPHRSNEENSIPKRKSLNRGKTVVLTSSPYKNELEKKTKMSEPEVKRKLFKKNQLNQPRIRTRKRGSNYPQIMMISIQNSCIVDIHILNPMKAIFVVKYVRSGLICHVLGRTMKKTPHSLAKIVCNIKQFLYEKSKQL</sequence>
<dbReference type="GO" id="GO:0003677">
    <property type="term" value="F:DNA binding"/>
    <property type="evidence" value="ECO:0007669"/>
    <property type="project" value="InterPro"/>
</dbReference>
<evidence type="ECO:0000259" key="2">
    <source>
        <dbReference type="Pfam" id="PF05225"/>
    </source>
</evidence>
<gene>
    <name evidence="3" type="ORF">MEUPH1_LOCUS13489</name>
</gene>
<dbReference type="EMBL" id="CARXXK010000002">
    <property type="protein sequence ID" value="CAI6357916.1"/>
    <property type="molecule type" value="Genomic_DNA"/>
</dbReference>
<dbReference type="InterPro" id="IPR050863">
    <property type="entry name" value="CenT-Element_Derived"/>
</dbReference>
<dbReference type="AlphaFoldDB" id="A0AAV0WQ23"/>
<evidence type="ECO:0000313" key="4">
    <source>
        <dbReference type="Proteomes" id="UP001160148"/>
    </source>
</evidence>
<evidence type="ECO:0000259" key="1">
    <source>
        <dbReference type="Pfam" id="PF03184"/>
    </source>
</evidence>
<feature type="domain" description="DDE-1" evidence="1">
    <location>
        <begin position="252"/>
        <end position="383"/>
    </location>
</feature>
<dbReference type="InterPro" id="IPR007889">
    <property type="entry name" value="HTH_Psq"/>
</dbReference>
<dbReference type="Gene3D" id="1.10.10.60">
    <property type="entry name" value="Homeodomain-like"/>
    <property type="match status" value="1"/>
</dbReference>
<evidence type="ECO:0000313" key="3">
    <source>
        <dbReference type="EMBL" id="CAI6357916.1"/>
    </source>
</evidence>
<keyword evidence="4" id="KW-1185">Reference proteome</keyword>
<organism evidence="3 4">
    <name type="scientific">Macrosiphum euphorbiae</name>
    <name type="common">potato aphid</name>
    <dbReference type="NCBI Taxonomy" id="13131"/>
    <lineage>
        <taxon>Eukaryota</taxon>
        <taxon>Metazoa</taxon>
        <taxon>Ecdysozoa</taxon>
        <taxon>Arthropoda</taxon>
        <taxon>Hexapoda</taxon>
        <taxon>Insecta</taxon>
        <taxon>Pterygota</taxon>
        <taxon>Neoptera</taxon>
        <taxon>Paraneoptera</taxon>
        <taxon>Hemiptera</taxon>
        <taxon>Sternorrhyncha</taxon>
        <taxon>Aphidomorpha</taxon>
        <taxon>Aphidoidea</taxon>
        <taxon>Aphididae</taxon>
        <taxon>Macrosiphini</taxon>
        <taxon>Macrosiphum</taxon>
    </lineage>
</organism>